<dbReference type="AlphaFoldDB" id="A0A4C1TM15"/>
<proteinExistence type="predicted"/>
<comment type="caution">
    <text evidence="1">The sequence shown here is derived from an EMBL/GenBank/DDBJ whole genome shotgun (WGS) entry which is preliminary data.</text>
</comment>
<sequence length="110" mass="12318">MIGIGSRIECRTRISFESGKESKLRMRPRSKWSLRPRLELRTRPGWKWMCQGVDAASSARVIEIKRARGAGVYECILFDRPTSAAKSLHLTSSYGLSRTALSFASGADLK</sequence>
<protein>
    <submittedName>
        <fullName evidence="1">Uncharacterized protein</fullName>
    </submittedName>
</protein>
<dbReference type="Proteomes" id="UP000299102">
    <property type="component" value="Unassembled WGS sequence"/>
</dbReference>
<name>A0A4C1TM15_EUMVA</name>
<evidence type="ECO:0000313" key="2">
    <source>
        <dbReference type="Proteomes" id="UP000299102"/>
    </source>
</evidence>
<evidence type="ECO:0000313" key="1">
    <source>
        <dbReference type="EMBL" id="GBP15095.1"/>
    </source>
</evidence>
<organism evidence="1 2">
    <name type="scientific">Eumeta variegata</name>
    <name type="common">Bagworm moth</name>
    <name type="synonym">Eumeta japonica</name>
    <dbReference type="NCBI Taxonomy" id="151549"/>
    <lineage>
        <taxon>Eukaryota</taxon>
        <taxon>Metazoa</taxon>
        <taxon>Ecdysozoa</taxon>
        <taxon>Arthropoda</taxon>
        <taxon>Hexapoda</taxon>
        <taxon>Insecta</taxon>
        <taxon>Pterygota</taxon>
        <taxon>Neoptera</taxon>
        <taxon>Endopterygota</taxon>
        <taxon>Lepidoptera</taxon>
        <taxon>Glossata</taxon>
        <taxon>Ditrysia</taxon>
        <taxon>Tineoidea</taxon>
        <taxon>Psychidae</taxon>
        <taxon>Oiketicinae</taxon>
        <taxon>Eumeta</taxon>
    </lineage>
</organism>
<accession>A0A4C1TM15</accession>
<gene>
    <name evidence="1" type="ORF">EVAR_11401_1</name>
</gene>
<dbReference type="EMBL" id="BGZK01000069">
    <property type="protein sequence ID" value="GBP15095.1"/>
    <property type="molecule type" value="Genomic_DNA"/>
</dbReference>
<reference evidence="1 2" key="1">
    <citation type="journal article" date="2019" name="Commun. Biol.">
        <title>The bagworm genome reveals a unique fibroin gene that provides high tensile strength.</title>
        <authorList>
            <person name="Kono N."/>
            <person name="Nakamura H."/>
            <person name="Ohtoshi R."/>
            <person name="Tomita M."/>
            <person name="Numata K."/>
            <person name="Arakawa K."/>
        </authorList>
    </citation>
    <scope>NUCLEOTIDE SEQUENCE [LARGE SCALE GENOMIC DNA]</scope>
</reference>
<keyword evidence="2" id="KW-1185">Reference proteome</keyword>